<keyword evidence="1" id="KW-1185">Reference proteome</keyword>
<sequence length="61" mass="6984">MLHDVFINEGILWSTVNVQSDLFSTLENSIAACLIFRLILPSNIDIVQICYISLYTREHSI</sequence>
<evidence type="ECO:0000313" key="2">
    <source>
        <dbReference type="WBParaSite" id="Hba_08784"/>
    </source>
</evidence>
<evidence type="ECO:0000313" key="1">
    <source>
        <dbReference type="Proteomes" id="UP000095283"/>
    </source>
</evidence>
<dbReference type="WBParaSite" id="Hba_08784">
    <property type="protein sequence ID" value="Hba_08784"/>
    <property type="gene ID" value="Hba_08784"/>
</dbReference>
<proteinExistence type="predicted"/>
<reference evidence="2" key="1">
    <citation type="submission" date="2016-11" db="UniProtKB">
        <authorList>
            <consortium name="WormBaseParasite"/>
        </authorList>
    </citation>
    <scope>IDENTIFICATION</scope>
</reference>
<accession>A0A1I7WUH5</accession>
<organism evidence="1 2">
    <name type="scientific">Heterorhabditis bacteriophora</name>
    <name type="common">Entomopathogenic nematode worm</name>
    <dbReference type="NCBI Taxonomy" id="37862"/>
    <lineage>
        <taxon>Eukaryota</taxon>
        <taxon>Metazoa</taxon>
        <taxon>Ecdysozoa</taxon>
        <taxon>Nematoda</taxon>
        <taxon>Chromadorea</taxon>
        <taxon>Rhabditida</taxon>
        <taxon>Rhabditina</taxon>
        <taxon>Rhabditomorpha</taxon>
        <taxon>Strongyloidea</taxon>
        <taxon>Heterorhabditidae</taxon>
        <taxon>Heterorhabditis</taxon>
    </lineage>
</organism>
<name>A0A1I7WUH5_HETBA</name>
<dbReference type="Proteomes" id="UP000095283">
    <property type="component" value="Unplaced"/>
</dbReference>
<protein>
    <submittedName>
        <fullName evidence="2">Ovule protein</fullName>
    </submittedName>
</protein>
<dbReference type="AlphaFoldDB" id="A0A1I7WUH5"/>